<protein>
    <recommendedName>
        <fullName evidence="2">Ubiquitin-like domain-containing protein</fullName>
    </recommendedName>
</protein>
<dbReference type="EMBL" id="MN740871">
    <property type="protein sequence ID" value="QHU15973.1"/>
    <property type="molecule type" value="Genomic_DNA"/>
</dbReference>
<sequence length="194" mass="22470">MDRYRFVSLYDDASFKPFRVSVKKMSGDMLELSTDPGDTIGNVKDFLSAYLDLPLAVIVLLNLSGEPTEDYDIIQTDLSLNMVVRNEYPELYQLTQHPENILGLKEEFDRLVDLGEDPLSILEDFINGWRENILNFHMSFISPETFAQIRDHAIAVITTSNIDAQKKRKFVDQLTPYEGDDLYDDYEYPYYNSL</sequence>
<dbReference type="InterPro" id="IPR029071">
    <property type="entry name" value="Ubiquitin-like_domsf"/>
</dbReference>
<dbReference type="SUPFAM" id="SSF54236">
    <property type="entry name" value="Ubiquitin-like"/>
    <property type="match status" value="1"/>
</dbReference>
<evidence type="ECO:0008006" key="2">
    <source>
        <dbReference type="Google" id="ProtNLM"/>
    </source>
</evidence>
<proteinExistence type="predicted"/>
<dbReference type="AlphaFoldDB" id="A0A6C0KF53"/>
<accession>A0A6C0KF53</accession>
<reference evidence="1" key="1">
    <citation type="journal article" date="2020" name="Nature">
        <title>Giant virus diversity and host interactions through global metagenomics.</title>
        <authorList>
            <person name="Schulz F."/>
            <person name="Roux S."/>
            <person name="Paez-Espino D."/>
            <person name="Jungbluth S."/>
            <person name="Walsh D.A."/>
            <person name="Denef V.J."/>
            <person name="McMahon K.D."/>
            <person name="Konstantinidis K.T."/>
            <person name="Eloe-Fadrosh E.A."/>
            <person name="Kyrpides N.C."/>
            <person name="Woyke T."/>
        </authorList>
    </citation>
    <scope>NUCLEOTIDE SEQUENCE</scope>
    <source>
        <strain evidence="1">GVMAG-S-3300010158-109</strain>
    </source>
</reference>
<evidence type="ECO:0000313" key="1">
    <source>
        <dbReference type="EMBL" id="QHU15973.1"/>
    </source>
</evidence>
<organism evidence="1">
    <name type="scientific">viral metagenome</name>
    <dbReference type="NCBI Taxonomy" id="1070528"/>
    <lineage>
        <taxon>unclassified sequences</taxon>
        <taxon>metagenomes</taxon>
        <taxon>organismal metagenomes</taxon>
    </lineage>
</organism>
<name>A0A6C0KF53_9ZZZZ</name>